<dbReference type="PROSITE" id="PS51186">
    <property type="entry name" value="GNAT"/>
    <property type="match status" value="1"/>
</dbReference>
<keyword evidence="2" id="KW-0808">Transferase</keyword>
<keyword evidence="3" id="KW-1185">Reference proteome</keyword>
<dbReference type="PANTHER" id="PTHR41700:SF1">
    <property type="entry name" value="N-ACETYLTRANSFERASE DOMAIN-CONTAINING PROTEIN"/>
    <property type="match status" value="1"/>
</dbReference>
<dbReference type="PANTHER" id="PTHR41700">
    <property type="entry name" value="GCN5-RELATED N-ACETYLTRANSFERASE"/>
    <property type="match status" value="1"/>
</dbReference>
<dbReference type="SUPFAM" id="SSF55729">
    <property type="entry name" value="Acyl-CoA N-acyltransferases (Nat)"/>
    <property type="match status" value="1"/>
</dbReference>
<gene>
    <name evidence="2" type="ORF">SAMN04488123_10543</name>
</gene>
<evidence type="ECO:0000313" key="2">
    <source>
        <dbReference type="EMBL" id="SDI71793.1"/>
    </source>
</evidence>
<sequence length="257" mass="29773">MIEIRPLTTMKELQQLQEVEAAVWDMAPIPVHQTFTVLNHGGVILGAFDGDKMVGFLNSFPGFAEGKVYLCSHMLGILPEYRKSGLGRDMKNKQAEVARNTGYDLITWTFDPLESLNAFFNIQKLKAKGVAYKENHYGAMDDDLNQGLPTDRIQIEWDLHEQNNDRNVHFEKESILLDKDGHGQPTMFAHRYEQKAGPWFLAVPENFQTIKQEDFQRAREWRYQTRKVFQTLFNDGYQAKGVIRGQESQTSYYMLER</sequence>
<evidence type="ECO:0000313" key="3">
    <source>
        <dbReference type="Proteomes" id="UP000198853"/>
    </source>
</evidence>
<name>A0A1G8MV94_9BACI</name>
<dbReference type="InterPro" id="IPR000182">
    <property type="entry name" value="GNAT_dom"/>
</dbReference>
<dbReference type="RefSeq" id="WP_090397590.1">
    <property type="nucleotide sequence ID" value="NZ_FNEN01000005.1"/>
</dbReference>
<feature type="domain" description="N-acetyltransferase" evidence="1">
    <location>
        <begin position="2"/>
        <end position="145"/>
    </location>
</feature>
<organism evidence="2 3">
    <name type="scientific">Natribacillus halophilus</name>
    <dbReference type="NCBI Taxonomy" id="549003"/>
    <lineage>
        <taxon>Bacteria</taxon>
        <taxon>Bacillati</taxon>
        <taxon>Bacillota</taxon>
        <taxon>Bacilli</taxon>
        <taxon>Bacillales</taxon>
        <taxon>Bacillaceae</taxon>
        <taxon>Natribacillus</taxon>
    </lineage>
</organism>
<dbReference type="InterPro" id="IPR016181">
    <property type="entry name" value="Acyl_CoA_acyltransferase"/>
</dbReference>
<dbReference type="AlphaFoldDB" id="A0A1G8MV94"/>
<dbReference type="EMBL" id="FNEN01000005">
    <property type="protein sequence ID" value="SDI71793.1"/>
    <property type="molecule type" value="Genomic_DNA"/>
</dbReference>
<protein>
    <submittedName>
        <fullName evidence="2">Predicted acetyltransferase, GNAT superfamily</fullName>
    </submittedName>
</protein>
<reference evidence="2 3" key="1">
    <citation type="submission" date="2016-10" db="EMBL/GenBank/DDBJ databases">
        <authorList>
            <person name="de Groot N.N."/>
        </authorList>
    </citation>
    <scope>NUCLEOTIDE SEQUENCE [LARGE SCALE GENOMIC DNA]</scope>
    <source>
        <strain evidence="2 3">DSM 21771</strain>
    </source>
</reference>
<proteinExistence type="predicted"/>
<dbReference type="InterPro" id="IPR038764">
    <property type="entry name" value="GNAT_N_AcTrfase_prd"/>
</dbReference>
<dbReference type="CDD" id="cd04301">
    <property type="entry name" value="NAT_SF"/>
    <property type="match status" value="1"/>
</dbReference>
<dbReference type="Pfam" id="PF00583">
    <property type="entry name" value="Acetyltransf_1"/>
    <property type="match status" value="1"/>
</dbReference>
<dbReference type="GO" id="GO:0016747">
    <property type="term" value="F:acyltransferase activity, transferring groups other than amino-acyl groups"/>
    <property type="evidence" value="ECO:0007669"/>
    <property type="project" value="InterPro"/>
</dbReference>
<evidence type="ECO:0000259" key="1">
    <source>
        <dbReference type="PROSITE" id="PS51186"/>
    </source>
</evidence>
<dbReference type="Proteomes" id="UP000198853">
    <property type="component" value="Unassembled WGS sequence"/>
</dbReference>
<accession>A0A1G8MV94</accession>
<dbReference type="Gene3D" id="3.40.630.30">
    <property type="match status" value="1"/>
</dbReference>
<dbReference type="OrthoDB" id="9797990at2"/>